<evidence type="ECO:0000256" key="2">
    <source>
        <dbReference type="ARBA" id="ARBA00022801"/>
    </source>
</evidence>
<name>A0A0F9GYI2_9ZZZZ</name>
<evidence type="ECO:0000256" key="1">
    <source>
        <dbReference type="ARBA" id="ARBA00022500"/>
    </source>
</evidence>
<dbReference type="PANTHER" id="PTHR35147:SF1">
    <property type="entry name" value="CHEMORECEPTOR GLUTAMINE DEAMIDASE CHED-RELATED"/>
    <property type="match status" value="1"/>
</dbReference>
<dbReference type="InterPro" id="IPR038592">
    <property type="entry name" value="CheD-like_sf"/>
</dbReference>
<evidence type="ECO:0000313" key="3">
    <source>
        <dbReference type="EMBL" id="KKM03840.1"/>
    </source>
</evidence>
<proteinExistence type="inferred from homology"/>
<comment type="caution">
    <text evidence="3">The sequence shown here is derived from an EMBL/GenBank/DDBJ whole genome shotgun (WGS) entry which is preliminary data.</text>
</comment>
<keyword evidence="2" id="KW-0378">Hydrolase</keyword>
<dbReference type="InterPro" id="IPR005659">
    <property type="entry name" value="Chemorcpt_Glu_NH3ase_CheD"/>
</dbReference>
<gene>
    <name evidence="3" type="ORF">LCGC14_1770360</name>
</gene>
<dbReference type="EMBL" id="LAZR01016591">
    <property type="protein sequence ID" value="KKM03840.1"/>
    <property type="molecule type" value="Genomic_DNA"/>
</dbReference>
<dbReference type="AlphaFoldDB" id="A0A0F9GYI2"/>
<dbReference type="InterPro" id="IPR011324">
    <property type="entry name" value="Cytotoxic_necrot_fac-like_cat"/>
</dbReference>
<reference evidence="3" key="1">
    <citation type="journal article" date="2015" name="Nature">
        <title>Complex archaea that bridge the gap between prokaryotes and eukaryotes.</title>
        <authorList>
            <person name="Spang A."/>
            <person name="Saw J.H."/>
            <person name="Jorgensen S.L."/>
            <person name="Zaremba-Niedzwiedzka K."/>
            <person name="Martijn J."/>
            <person name="Lind A.E."/>
            <person name="van Eijk R."/>
            <person name="Schleper C."/>
            <person name="Guy L."/>
            <person name="Ettema T.J."/>
        </authorList>
    </citation>
    <scope>NUCLEOTIDE SEQUENCE</scope>
</reference>
<dbReference type="Pfam" id="PF03975">
    <property type="entry name" value="CheD"/>
    <property type="match status" value="1"/>
</dbReference>
<accession>A0A0F9GYI2</accession>
<dbReference type="Gene3D" id="3.30.1330.200">
    <property type="match status" value="1"/>
</dbReference>
<organism evidence="3">
    <name type="scientific">marine sediment metagenome</name>
    <dbReference type="NCBI Taxonomy" id="412755"/>
    <lineage>
        <taxon>unclassified sequences</taxon>
        <taxon>metagenomes</taxon>
        <taxon>ecological metagenomes</taxon>
    </lineage>
</organism>
<dbReference type="GO" id="GO:0050568">
    <property type="term" value="F:protein-glutamine glutaminase activity"/>
    <property type="evidence" value="ECO:0007669"/>
    <property type="project" value="InterPro"/>
</dbReference>
<dbReference type="GO" id="GO:0006935">
    <property type="term" value="P:chemotaxis"/>
    <property type="evidence" value="ECO:0007669"/>
    <property type="project" value="UniProtKB-KW"/>
</dbReference>
<sequence>MRENQSRDTESHVELKKHYLYPGNIFVHPEPHQVKTILGSCVSVCLFDPVKSIGGINHYMLPLWNGDGLASPRYGNIAIARLVEKLESYGCLRSRLQAKVFGGGEVLKITVGFINVGERNIILAKDILGELKIPIVAIDVGGKSGRRIVFNTGNGSILLKRLRKQIDNIKI</sequence>
<dbReference type="SUPFAM" id="SSF64438">
    <property type="entry name" value="CNF1/YfiH-like putative cysteine hydrolases"/>
    <property type="match status" value="1"/>
</dbReference>
<keyword evidence="1" id="KW-0145">Chemotaxis</keyword>
<dbReference type="CDD" id="cd16352">
    <property type="entry name" value="CheD"/>
    <property type="match status" value="1"/>
</dbReference>
<evidence type="ECO:0008006" key="4">
    <source>
        <dbReference type="Google" id="ProtNLM"/>
    </source>
</evidence>
<protein>
    <recommendedName>
        <fullName evidence="4">Chemoreceptor glutamine deamidase CheD</fullName>
    </recommendedName>
</protein>
<dbReference type="PANTHER" id="PTHR35147">
    <property type="entry name" value="CHEMORECEPTOR GLUTAMINE DEAMIDASE CHED-RELATED"/>
    <property type="match status" value="1"/>
</dbReference>
<dbReference type="HAMAP" id="MF_01440">
    <property type="entry name" value="CheD"/>
    <property type="match status" value="1"/>
</dbReference>